<evidence type="ECO:0000313" key="3">
    <source>
        <dbReference type="Proteomes" id="UP001054945"/>
    </source>
</evidence>
<proteinExistence type="predicted"/>
<keyword evidence="1" id="KW-0472">Membrane</keyword>
<dbReference type="EMBL" id="BPLR01010112">
    <property type="protein sequence ID" value="GIY36958.1"/>
    <property type="molecule type" value="Genomic_DNA"/>
</dbReference>
<dbReference type="Proteomes" id="UP001054945">
    <property type="component" value="Unassembled WGS sequence"/>
</dbReference>
<evidence type="ECO:0000313" key="2">
    <source>
        <dbReference type="EMBL" id="GIY36958.1"/>
    </source>
</evidence>
<reference evidence="2 3" key="1">
    <citation type="submission" date="2021-06" db="EMBL/GenBank/DDBJ databases">
        <title>Caerostris extrusa draft genome.</title>
        <authorList>
            <person name="Kono N."/>
            <person name="Arakawa K."/>
        </authorList>
    </citation>
    <scope>NUCLEOTIDE SEQUENCE [LARGE SCALE GENOMIC DNA]</scope>
</reference>
<keyword evidence="3" id="KW-1185">Reference proteome</keyword>
<name>A0AAV4SRG4_CAEEX</name>
<protein>
    <recommendedName>
        <fullName evidence="4">Secreted protein</fullName>
    </recommendedName>
</protein>
<accession>A0AAV4SRG4</accession>
<keyword evidence="1" id="KW-1133">Transmembrane helix</keyword>
<sequence>MIFKLFCRVSESLTVYVYLFLFGDIVSLSLLQVVLKRTRSLFARSVHKFRVARQLSNSVWYTFPEGSNQSSLHTPHNSSCASDLYLNRTHFKNSSK</sequence>
<keyword evidence="1" id="KW-0812">Transmembrane</keyword>
<organism evidence="2 3">
    <name type="scientific">Caerostris extrusa</name>
    <name type="common">Bark spider</name>
    <name type="synonym">Caerostris bankana</name>
    <dbReference type="NCBI Taxonomy" id="172846"/>
    <lineage>
        <taxon>Eukaryota</taxon>
        <taxon>Metazoa</taxon>
        <taxon>Ecdysozoa</taxon>
        <taxon>Arthropoda</taxon>
        <taxon>Chelicerata</taxon>
        <taxon>Arachnida</taxon>
        <taxon>Araneae</taxon>
        <taxon>Araneomorphae</taxon>
        <taxon>Entelegynae</taxon>
        <taxon>Araneoidea</taxon>
        <taxon>Araneidae</taxon>
        <taxon>Caerostris</taxon>
    </lineage>
</organism>
<dbReference type="AlphaFoldDB" id="A0AAV4SRG4"/>
<evidence type="ECO:0008006" key="4">
    <source>
        <dbReference type="Google" id="ProtNLM"/>
    </source>
</evidence>
<feature type="transmembrane region" description="Helical" evidence="1">
    <location>
        <begin position="15"/>
        <end position="35"/>
    </location>
</feature>
<evidence type="ECO:0000256" key="1">
    <source>
        <dbReference type="SAM" id="Phobius"/>
    </source>
</evidence>
<gene>
    <name evidence="2" type="ORF">CEXT_99801</name>
</gene>
<comment type="caution">
    <text evidence="2">The sequence shown here is derived from an EMBL/GenBank/DDBJ whole genome shotgun (WGS) entry which is preliminary data.</text>
</comment>